<dbReference type="KEGG" id="wna:KA717_17095"/>
<name>A0A977L1Y4_9CYAN</name>
<gene>
    <name evidence="1" type="ORF">KA717_17095</name>
</gene>
<protein>
    <submittedName>
        <fullName evidence="1">DUF3146 family protein</fullName>
    </submittedName>
</protein>
<dbReference type="InterPro" id="IPR021492">
    <property type="entry name" value="DUF3146"/>
</dbReference>
<dbReference type="EMBL" id="CP073041">
    <property type="protein sequence ID" value="UXE64081.1"/>
    <property type="molecule type" value="Genomic_DNA"/>
</dbReference>
<dbReference type="Pfam" id="PF11344">
    <property type="entry name" value="DUF3146"/>
    <property type="match status" value="1"/>
</dbReference>
<organism evidence="1">
    <name type="scientific">Woronichinia naegeliana WA131</name>
    <dbReference type="NCBI Taxonomy" id="2824559"/>
    <lineage>
        <taxon>Bacteria</taxon>
        <taxon>Bacillati</taxon>
        <taxon>Cyanobacteriota</taxon>
        <taxon>Cyanophyceae</taxon>
        <taxon>Synechococcales</taxon>
        <taxon>Coelosphaeriaceae</taxon>
        <taxon>Woronichinia</taxon>
    </lineage>
</organism>
<dbReference type="Proteomes" id="UP001065613">
    <property type="component" value="Chromosome"/>
</dbReference>
<sequence length="87" mass="10395">MSSKPLPETVAHIRVTHLSWQEGLLKGEIQTDVYQWQFQWHFRRRRLLVQPSLGRSLIYEPLGRFLERSDYQLEPGSDYELVLRAKL</sequence>
<reference evidence="1" key="1">
    <citation type="submission" date="2021-04" db="EMBL/GenBank/DDBJ databases">
        <title>Genome sequence of Woronichinia naegeliana from Washington state freshwater lake bloom.</title>
        <authorList>
            <person name="Dreher T.W."/>
        </authorList>
    </citation>
    <scope>NUCLEOTIDE SEQUENCE</scope>
    <source>
        <strain evidence="1">WA131</strain>
    </source>
</reference>
<evidence type="ECO:0000313" key="1">
    <source>
        <dbReference type="EMBL" id="UXE64081.1"/>
    </source>
</evidence>
<dbReference type="AlphaFoldDB" id="A0A977L1Y4"/>
<accession>A0A977L1Y4</accession>
<proteinExistence type="predicted"/>